<organism evidence="5 6">
    <name type="scientific">Streptomyces violaceusniger</name>
    <dbReference type="NCBI Taxonomy" id="68280"/>
    <lineage>
        <taxon>Bacteria</taxon>
        <taxon>Bacillati</taxon>
        <taxon>Actinomycetota</taxon>
        <taxon>Actinomycetes</taxon>
        <taxon>Kitasatosporales</taxon>
        <taxon>Streptomycetaceae</taxon>
        <taxon>Streptomyces</taxon>
        <taxon>Streptomyces violaceusniger group</taxon>
    </lineage>
</organism>
<keyword evidence="6" id="KW-1185">Reference proteome</keyword>
<keyword evidence="2" id="KW-0238">DNA-binding</keyword>
<dbReference type="PRINTS" id="PR00032">
    <property type="entry name" value="HTHARAC"/>
</dbReference>
<dbReference type="Gene3D" id="1.10.10.60">
    <property type="entry name" value="Homeodomain-like"/>
    <property type="match status" value="2"/>
</dbReference>
<dbReference type="PROSITE" id="PS00041">
    <property type="entry name" value="HTH_ARAC_FAMILY_1"/>
    <property type="match status" value="1"/>
</dbReference>
<evidence type="ECO:0000313" key="6">
    <source>
        <dbReference type="Proteomes" id="UP000301309"/>
    </source>
</evidence>
<evidence type="ECO:0000256" key="1">
    <source>
        <dbReference type="ARBA" id="ARBA00023015"/>
    </source>
</evidence>
<evidence type="ECO:0000313" key="5">
    <source>
        <dbReference type="EMBL" id="GDY49668.1"/>
    </source>
</evidence>
<proteinExistence type="predicted"/>
<accession>A0A4D4KTC5</accession>
<dbReference type="EMBL" id="BJHW01000001">
    <property type="protein sequence ID" value="GDY49668.1"/>
    <property type="molecule type" value="Genomic_DNA"/>
</dbReference>
<dbReference type="PROSITE" id="PS01124">
    <property type="entry name" value="HTH_ARAC_FAMILY_2"/>
    <property type="match status" value="1"/>
</dbReference>
<feature type="domain" description="HTH araC/xylS-type" evidence="4">
    <location>
        <begin position="6"/>
        <end position="104"/>
    </location>
</feature>
<dbReference type="InterPro" id="IPR018062">
    <property type="entry name" value="HTH_AraC-typ_CS"/>
</dbReference>
<protein>
    <submittedName>
        <fullName evidence="5">AraC family transcriptional regulator</fullName>
    </submittedName>
</protein>
<dbReference type="GO" id="GO:0003700">
    <property type="term" value="F:DNA-binding transcription factor activity"/>
    <property type="evidence" value="ECO:0007669"/>
    <property type="project" value="InterPro"/>
</dbReference>
<gene>
    <name evidence="5" type="ORF">SVIO_002910</name>
</gene>
<dbReference type="PANTHER" id="PTHR43280:SF28">
    <property type="entry name" value="HTH-TYPE TRANSCRIPTIONAL ACTIVATOR RHAS"/>
    <property type="match status" value="1"/>
</dbReference>
<dbReference type="SMART" id="SM00342">
    <property type="entry name" value="HTH_ARAC"/>
    <property type="match status" value="1"/>
</dbReference>
<keyword evidence="1" id="KW-0805">Transcription regulation</keyword>
<evidence type="ECO:0000256" key="2">
    <source>
        <dbReference type="ARBA" id="ARBA00023125"/>
    </source>
</evidence>
<dbReference type="Pfam" id="PF12833">
    <property type="entry name" value="HTH_18"/>
    <property type="match status" value="1"/>
</dbReference>
<comment type="caution">
    <text evidence="5">The sequence shown here is derived from an EMBL/GenBank/DDBJ whole genome shotgun (WGS) entry which is preliminary data.</text>
</comment>
<sequence length="245" mass="26239">MESAVHRAVSVVRERYSEPLTLDDLADAALVSKFYFLRVFTRVVGITPGRFLSVVRLAEAKRLLSDTGLTVVEISARVGYGSVGSFARRFTETVGMSPIQYRRLEVDTAPLLDGGDVCRSDVGPHGSLLGCVSADEVSAGSYYIGVFNGPIFQGRPAAWTTLVGPGLFTLNRVPAGRWYVHAVARDTLGTGRGSVDGPAADSAGPLQLAPGVTVRCPELTVRRPDWSRPPLLSVLPFLERPSPVG</sequence>
<name>A0A4D4KTC5_STRVO</name>
<dbReference type="AlphaFoldDB" id="A0A4D4KTC5"/>
<keyword evidence="3" id="KW-0804">Transcription</keyword>
<dbReference type="GO" id="GO:0043565">
    <property type="term" value="F:sequence-specific DNA binding"/>
    <property type="evidence" value="ECO:0007669"/>
    <property type="project" value="InterPro"/>
</dbReference>
<evidence type="ECO:0000259" key="4">
    <source>
        <dbReference type="PROSITE" id="PS01124"/>
    </source>
</evidence>
<dbReference type="SUPFAM" id="SSF46689">
    <property type="entry name" value="Homeodomain-like"/>
    <property type="match status" value="2"/>
</dbReference>
<dbReference type="InterPro" id="IPR018060">
    <property type="entry name" value="HTH_AraC"/>
</dbReference>
<dbReference type="InterPro" id="IPR020449">
    <property type="entry name" value="Tscrpt_reg_AraC-type_HTH"/>
</dbReference>
<dbReference type="InterPro" id="IPR009057">
    <property type="entry name" value="Homeodomain-like_sf"/>
</dbReference>
<dbReference type="Proteomes" id="UP000301309">
    <property type="component" value="Unassembled WGS sequence"/>
</dbReference>
<evidence type="ECO:0000256" key="3">
    <source>
        <dbReference type="ARBA" id="ARBA00023163"/>
    </source>
</evidence>
<reference evidence="5 6" key="1">
    <citation type="journal article" date="2020" name="Int. J. Syst. Evol. Microbiol.">
        <title>Reclassification of Streptomyces castelarensis and Streptomyces sporoclivatus as later heterotypic synonyms of Streptomyces antimycoticus.</title>
        <authorList>
            <person name="Komaki H."/>
            <person name="Tamura T."/>
        </authorList>
    </citation>
    <scope>NUCLEOTIDE SEQUENCE [LARGE SCALE GENOMIC DNA]</scope>
    <source>
        <strain evidence="5 6">NBRC 13459</strain>
    </source>
</reference>
<dbReference type="OrthoDB" id="9816011at2"/>
<dbReference type="PANTHER" id="PTHR43280">
    <property type="entry name" value="ARAC-FAMILY TRANSCRIPTIONAL REGULATOR"/>
    <property type="match status" value="1"/>
</dbReference>